<keyword evidence="4" id="KW-0809">Transit peptide</keyword>
<dbReference type="CDD" id="cd03442">
    <property type="entry name" value="BFIT_BACH"/>
    <property type="match status" value="2"/>
</dbReference>
<dbReference type="PANTHER" id="PTHR12655:SF9">
    <property type="entry name" value="HOTDOG ACOT-TYPE DOMAIN-CONTAINING PROTEIN"/>
    <property type="match status" value="1"/>
</dbReference>
<dbReference type="CTD" id="186453"/>
<dbReference type="OMA" id="QFNYTFL"/>
<keyword evidence="7" id="KW-1185">Reference proteome</keyword>
<dbReference type="Proteomes" id="UP000001940">
    <property type="component" value="Chromosome V"/>
</dbReference>
<dbReference type="Reactome" id="R-CEL-77289">
    <property type="pathway name" value="Mitochondrial Fatty Acid Beta-Oxidation"/>
</dbReference>
<dbReference type="FunFam" id="3.10.129.10:FF:000152">
    <property type="entry name" value="Protein CBG07159"/>
    <property type="match status" value="1"/>
</dbReference>
<comment type="similarity">
    <text evidence="1">Belongs to the acyl coenzyme A hydrolase family.</text>
</comment>
<dbReference type="SMR" id="Q94245"/>
<evidence type="ECO:0000313" key="6">
    <source>
        <dbReference type="EMBL" id="CCD69470.1"/>
    </source>
</evidence>
<evidence type="ECO:0000256" key="3">
    <source>
        <dbReference type="ARBA" id="ARBA00022801"/>
    </source>
</evidence>
<keyword evidence="2" id="KW-0677">Repeat</keyword>
<dbReference type="KEGG" id="cel:CELE_F57F4.1"/>
<dbReference type="AlphaFoldDB" id="Q94245"/>
<organism evidence="6 7">
    <name type="scientific">Caenorhabditis elegans</name>
    <dbReference type="NCBI Taxonomy" id="6239"/>
    <lineage>
        <taxon>Eukaryota</taxon>
        <taxon>Metazoa</taxon>
        <taxon>Ecdysozoa</taxon>
        <taxon>Nematoda</taxon>
        <taxon>Chromadorea</taxon>
        <taxon>Rhabditida</taxon>
        <taxon>Rhabditina</taxon>
        <taxon>Rhabditomorpha</taxon>
        <taxon>Rhabditoidea</taxon>
        <taxon>Rhabditidae</taxon>
        <taxon>Peloderinae</taxon>
        <taxon>Caenorhabditis</taxon>
    </lineage>
</organism>
<gene>
    <name evidence="6" type="ORF">CELE_F57F4.1</name>
    <name evidence="6 8" type="ORF">F57F4.1</name>
</gene>
<dbReference type="eggNOG" id="KOG2763">
    <property type="taxonomic scope" value="Eukaryota"/>
</dbReference>
<dbReference type="PaxDb" id="6239-F57F4.1"/>
<dbReference type="GO" id="GO:0005739">
    <property type="term" value="C:mitochondrion"/>
    <property type="evidence" value="ECO:0000318"/>
    <property type="project" value="GO_Central"/>
</dbReference>
<proteinExistence type="inferred from homology"/>
<keyword evidence="3" id="KW-0378">Hydrolase</keyword>
<dbReference type="GO" id="GO:0006637">
    <property type="term" value="P:acyl-CoA metabolic process"/>
    <property type="evidence" value="ECO:0000318"/>
    <property type="project" value="GO_Central"/>
</dbReference>
<accession>Q94245</accession>
<dbReference type="InterPro" id="IPR029069">
    <property type="entry name" value="HotDog_dom_sf"/>
</dbReference>
<evidence type="ECO:0000259" key="5">
    <source>
        <dbReference type="PROSITE" id="PS51770"/>
    </source>
</evidence>
<dbReference type="OrthoDB" id="331699at2759"/>
<dbReference type="Gene3D" id="3.10.129.10">
    <property type="entry name" value="Hotdog Thioesterase"/>
    <property type="match status" value="2"/>
</dbReference>
<dbReference type="GeneID" id="186453"/>
<dbReference type="PROSITE" id="PS51770">
    <property type="entry name" value="HOTDOG_ACOT"/>
    <property type="match status" value="2"/>
</dbReference>
<reference evidence="6 7" key="1">
    <citation type="journal article" date="1998" name="Science">
        <title>Genome sequence of the nematode C. elegans: a platform for investigating biology.</title>
        <authorList>
            <consortium name="The C. elegans sequencing consortium"/>
            <person name="Sulson J.E."/>
            <person name="Waterston R."/>
        </authorList>
    </citation>
    <scope>NUCLEOTIDE SEQUENCE [LARGE SCALE GENOMIC DNA]</scope>
    <source>
        <strain evidence="6 7">Bristol N2</strain>
    </source>
</reference>
<dbReference type="Bgee" id="WBGene00019015">
    <property type="expression patterns" value="Expressed in material anatomical entity and 3 other cell types or tissues"/>
</dbReference>
<evidence type="ECO:0000313" key="7">
    <source>
        <dbReference type="Proteomes" id="UP000001940"/>
    </source>
</evidence>
<dbReference type="PIR" id="T30073">
    <property type="entry name" value="T30073"/>
</dbReference>
<dbReference type="UCSC" id="F57F4.1">
    <property type="organism name" value="c. elegans"/>
</dbReference>
<evidence type="ECO:0000313" key="8">
    <source>
        <dbReference type="WormBase" id="F57F4.1"/>
    </source>
</evidence>
<dbReference type="HOGENOM" id="CLU_032862_2_1_1"/>
<dbReference type="PhylomeDB" id="Q94245"/>
<sequence>MLAKAVAKRVFLVRHFAKIALSSTGTASSIQKRNVYTTGEAETCFYHGGALHGELPTEPDIPIDLMVSSIYGHVAKCRPNDFSDEEKKTKPLTPRTIAHSYRKFVIPLSTDKEKQSQYLSAMGNVRIGKILEDLDHMAVHVAYVHNSENGSLDGPMTLPRTIVTASVKRIDFHKEDINSSRDVIIDGQVSYAGTSSMQTSIRLFQNDDSGNLILLLKADFIMVSRDPLDGTKKIRVHGLVAKSPDEAETINEAKEHFKTMSNIEDKQPSNEELRLIHKMHNKLVGRSQVNDIPVLENSEMWMHRTKLSVTEICFPEYQNMYGKIFGGFLMRKALELAYTNAKLYCKGRVAVRSMDHIEFAKAVEIGYVLHLDSFVTYTDGKYLQMKVAASISDQNKLPELAKLNHPTLGQEARVNTNVFNFTMESVENPNVLTVVPKHYVHAITYLEGRRLLKNTLKRVIT</sequence>
<dbReference type="PeptideAtlas" id="Q94245"/>
<feature type="domain" description="HotDog ACOT-type" evidence="5">
    <location>
        <begin position="303"/>
        <end position="429"/>
    </location>
</feature>
<dbReference type="WormBase" id="F57F4.1">
    <property type="protein sequence ID" value="CE11338"/>
    <property type="gene ID" value="WBGene00019015"/>
</dbReference>
<dbReference type="FunCoup" id="Q94245">
    <property type="interactions" value="360"/>
</dbReference>
<evidence type="ECO:0000256" key="4">
    <source>
        <dbReference type="ARBA" id="ARBA00022946"/>
    </source>
</evidence>
<name>Q94245_CAEEL</name>
<dbReference type="PANTHER" id="PTHR12655">
    <property type="entry name" value="ACYL-COA THIOESTERASE"/>
    <property type="match status" value="1"/>
</dbReference>
<dbReference type="GO" id="GO:0047617">
    <property type="term" value="F:fatty acyl-CoA hydrolase activity"/>
    <property type="evidence" value="ECO:0000318"/>
    <property type="project" value="GO_Central"/>
</dbReference>
<dbReference type="SUPFAM" id="SSF54637">
    <property type="entry name" value="Thioesterase/thiol ester dehydrase-isomerase"/>
    <property type="match status" value="2"/>
</dbReference>
<dbReference type="EMBL" id="BX284605">
    <property type="protein sequence ID" value="CCD69470.1"/>
    <property type="molecule type" value="Genomic_DNA"/>
</dbReference>
<dbReference type="STRING" id="6239.F57F4.1.1"/>
<evidence type="ECO:0000256" key="2">
    <source>
        <dbReference type="ARBA" id="ARBA00022737"/>
    </source>
</evidence>
<evidence type="ECO:0000256" key="1">
    <source>
        <dbReference type="ARBA" id="ARBA00010458"/>
    </source>
</evidence>
<dbReference type="InParanoid" id="Q94245"/>
<dbReference type="RefSeq" id="NP_504625.1">
    <property type="nucleotide sequence ID" value="NM_072224.1"/>
</dbReference>
<protein>
    <submittedName>
        <fullName evidence="6">HotDog ACOT-type domain-containing protein</fullName>
    </submittedName>
</protein>
<dbReference type="AGR" id="WB:WBGene00019015"/>
<dbReference type="InterPro" id="IPR033120">
    <property type="entry name" value="HOTDOG_ACOT"/>
</dbReference>
<feature type="domain" description="HotDog ACOT-type" evidence="5">
    <location>
        <begin position="104"/>
        <end position="228"/>
    </location>
</feature>